<name>A0A1M5WT19_9BACT</name>
<organism evidence="2 3">
    <name type="scientific">Chryseolinea serpens</name>
    <dbReference type="NCBI Taxonomy" id="947013"/>
    <lineage>
        <taxon>Bacteria</taxon>
        <taxon>Pseudomonadati</taxon>
        <taxon>Bacteroidota</taxon>
        <taxon>Cytophagia</taxon>
        <taxon>Cytophagales</taxon>
        <taxon>Fulvivirgaceae</taxon>
        <taxon>Chryseolinea</taxon>
    </lineage>
</organism>
<dbReference type="Proteomes" id="UP000184212">
    <property type="component" value="Unassembled WGS sequence"/>
</dbReference>
<keyword evidence="1" id="KW-0812">Transmembrane</keyword>
<sequence length="577" mass="64170">MMASSLLYRKQDDRCVAKIRAGVFVMVMWVGFLPATVAQNLEGLGQQKPMTVSGSLSARAIFYGANGIANRREPFSYILTGNPVLSFYNTLVVPLSFTYSEQDRAFRQPFNQFGMSPYYKWLKVHAGYRNITFSQFTLAGHTFLGGGFEANPGMLRAGFIYGRFNRATPVDTLSKTYQPYTYANFGFAAKIGVGKGSNFIDASVVKAHDVANSVTLPANLKGAVTAGENLVVGLNGQVRFLKMFTYSLEVATSIYTRDRTAESNVPPANDGMIKAAGKYMVTNATTERYNAWQTSIAFQQNKTSVRVQYRRVDPDYKSMGAYFFNNDLENVTVAPGTALLKGKLRVSGSIGFQHDNLNKQKQTTSHRVISSANVSADITERLGVDFSYSNYSNTQQRRTVLLQDSFRIVQVSQNFSLTPRYIVATEKRVHALVVSANYNLFSSVDKSVDTNSDTKAYNAFVNYQITLVPTNLTLSGSLNYTDVKSASFEQGNYGLTLGVNKIFDNKLTAGWNGSFLKGLNTQNDGLILNQSLLLSYKVTKHHTFGVNLSYINNRSQQLTYAPSYSEWKGDVNYRYIF</sequence>
<dbReference type="AlphaFoldDB" id="A0A1M5WT19"/>
<proteinExistence type="predicted"/>
<gene>
    <name evidence="2" type="ORF">SAMN04488109_5979</name>
</gene>
<evidence type="ECO:0000313" key="3">
    <source>
        <dbReference type="Proteomes" id="UP000184212"/>
    </source>
</evidence>
<dbReference type="STRING" id="947013.SAMN04488109_5979"/>
<dbReference type="EMBL" id="FQWQ01000005">
    <property type="protein sequence ID" value="SHH90571.1"/>
    <property type="molecule type" value="Genomic_DNA"/>
</dbReference>
<accession>A0A1M5WT19</accession>
<reference evidence="2 3" key="1">
    <citation type="submission" date="2016-11" db="EMBL/GenBank/DDBJ databases">
        <authorList>
            <person name="Jaros S."/>
            <person name="Januszkiewicz K."/>
            <person name="Wedrychowicz H."/>
        </authorList>
    </citation>
    <scope>NUCLEOTIDE SEQUENCE [LARGE SCALE GENOMIC DNA]</scope>
    <source>
        <strain evidence="2 3">DSM 24574</strain>
    </source>
</reference>
<evidence type="ECO:0000313" key="2">
    <source>
        <dbReference type="EMBL" id="SHH90571.1"/>
    </source>
</evidence>
<keyword evidence="3" id="KW-1185">Reference proteome</keyword>
<keyword evidence="1" id="KW-1133">Transmembrane helix</keyword>
<feature type="transmembrane region" description="Helical" evidence="1">
    <location>
        <begin position="21"/>
        <end position="41"/>
    </location>
</feature>
<evidence type="ECO:0000256" key="1">
    <source>
        <dbReference type="SAM" id="Phobius"/>
    </source>
</evidence>
<protein>
    <submittedName>
        <fullName evidence="2">Uncharacterized protein</fullName>
    </submittedName>
</protein>
<keyword evidence="1" id="KW-0472">Membrane</keyword>